<evidence type="ECO:0000313" key="5">
    <source>
        <dbReference type="Proteomes" id="UP000681720"/>
    </source>
</evidence>
<gene>
    <name evidence="4" type="ORF">GIL414_LOCUS71897</name>
</gene>
<dbReference type="Proteomes" id="UP000681720">
    <property type="component" value="Unassembled WGS sequence"/>
</dbReference>
<sequence length="136" mass="15666">MGSLYYENEYNKTALKYFRKAFKICNNNSTLPSLLLSATLYTDVSGIYQDNEDFVNALAQLQHTFDIQKRILPSNHFRIAATYNNIGSVYLCKGDYKKALENFEIALDIGLKSLPDDHEHIQTYCENIKLAKEKIE</sequence>
<dbReference type="SMART" id="SM00028">
    <property type="entry name" value="TPR"/>
    <property type="match status" value="1"/>
</dbReference>
<dbReference type="PROSITE" id="PS50005">
    <property type="entry name" value="TPR"/>
    <property type="match status" value="1"/>
</dbReference>
<dbReference type="AlphaFoldDB" id="A0A8S3HRS2"/>
<organism evidence="4 5">
    <name type="scientific">Rotaria magnacalcarata</name>
    <dbReference type="NCBI Taxonomy" id="392030"/>
    <lineage>
        <taxon>Eukaryota</taxon>
        <taxon>Metazoa</taxon>
        <taxon>Spiralia</taxon>
        <taxon>Gnathifera</taxon>
        <taxon>Rotifera</taxon>
        <taxon>Eurotatoria</taxon>
        <taxon>Bdelloidea</taxon>
        <taxon>Philodinida</taxon>
        <taxon>Philodinidae</taxon>
        <taxon>Rotaria</taxon>
    </lineage>
</organism>
<dbReference type="EMBL" id="CAJOBJ010335255">
    <property type="protein sequence ID" value="CAF5188057.1"/>
    <property type="molecule type" value="Genomic_DNA"/>
</dbReference>
<dbReference type="InterPro" id="IPR011990">
    <property type="entry name" value="TPR-like_helical_dom_sf"/>
</dbReference>
<dbReference type="Pfam" id="PF13424">
    <property type="entry name" value="TPR_12"/>
    <property type="match status" value="1"/>
</dbReference>
<keyword evidence="2 3" id="KW-0802">TPR repeat</keyword>
<dbReference type="PANTHER" id="PTHR45641">
    <property type="entry name" value="TETRATRICOPEPTIDE REPEAT PROTEIN (AFU_ORTHOLOGUE AFUA_6G03870)"/>
    <property type="match status" value="1"/>
</dbReference>
<dbReference type="SUPFAM" id="SSF48452">
    <property type="entry name" value="TPR-like"/>
    <property type="match status" value="1"/>
</dbReference>
<dbReference type="InterPro" id="IPR019734">
    <property type="entry name" value="TPR_rpt"/>
</dbReference>
<dbReference type="Pfam" id="PF13181">
    <property type="entry name" value="TPR_8"/>
    <property type="match status" value="1"/>
</dbReference>
<proteinExistence type="predicted"/>
<keyword evidence="1" id="KW-0677">Repeat</keyword>
<dbReference type="PROSITE" id="PS50293">
    <property type="entry name" value="TPR_REGION"/>
    <property type="match status" value="1"/>
</dbReference>
<accession>A0A8S3HRS2</accession>
<comment type="caution">
    <text evidence="4">The sequence shown here is derived from an EMBL/GenBank/DDBJ whole genome shotgun (WGS) entry which is preliminary data.</text>
</comment>
<dbReference type="PANTHER" id="PTHR45641:SF1">
    <property type="entry name" value="AAA+ ATPASE DOMAIN-CONTAINING PROTEIN"/>
    <property type="match status" value="1"/>
</dbReference>
<evidence type="ECO:0000256" key="2">
    <source>
        <dbReference type="ARBA" id="ARBA00022803"/>
    </source>
</evidence>
<feature type="repeat" description="TPR" evidence="3">
    <location>
        <begin position="80"/>
        <end position="113"/>
    </location>
</feature>
<protein>
    <submittedName>
        <fullName evidence="4">Uncharacterized protein</fullName>
    </submittedName>
</protein>
<name>A0A8S3HRS2_9BILA</name>
<dbReference type="Gene3D" id="1.25.40.10">
    <property type="entry name" value="Tetratricopeptide repeat domain"/>
    <property type="match status" value="1"/>
</dbReference>
<evidence type="ECO:0000256" key="1">
    <source>
        <dbReference type="ARBA" id="ARBA00022737"/>
    </source>
</evidence>
<reference evidence="4" key="1">
    <citation type="submission" date="2021-02" db="EMBL/GenBank/DDBJ databases">
        <authorList>
            <person name="Nowell W R."/>
        </authorList>
    </citation>
    <scope>NUCLEOTIDE SEQUENCE</scope>
</reference>
<evidence type="ECO:0000256" key="3">
    <source>
        <dbReference type="PROSITE-ProRule" id="PRU00339"/>
    </source>
</evidence>
<evidence type="ECO:0000313" key="4">
    <source>
        <dbReference type="EMBL" id="CAF5188057.1"/>
    </source>
</evidence>